<dbReference type="Gramene" id="TuG1812G0300000542.01.T02">
    <property type="protein sequence ID" value="TuG1812G0300000542.01.T02"/>
    <property type="gene ID" value="TuG1812G0300000542.01"/>
</dbReference>
<sequence>MERCEMDVGRSGHGAVAEGGVGVVAASGAVGGDHGHPVVTAGGDVAARGPVHLGCHGVLASLDMFTLMASLSGLWPPACPLGACRCKKASTGQMVALYTGSANIHALEKPRTVKNMGVQGHILYS</sequence>
<dbReference type="AlphaFoldDB" id="A0A8R7PMD4"/>
<dbReference type="Proteomes" id="UP000015106">
    <property type="component" value="Chromosome 3"/>
</dbReference>
<reference evidence="1" key="2">
    <citation type="submission" date="2018-03" db="EMBL/GenBank/DDBJ databases">
        <title>The Triticum urartu genome reveals the dynamic nature of wheat genome evolution.</title>
        <authorList>
            <person name="Ling H."/>
            <person name="Ma B."/>
            <person name="Shi X."/>
            <person name="Liu H."/>
            <person name="Dong L."/>
            <person name="Sun H."/>
            <person name="Cao Y."/>
            <person name="Gao Q."/>
            <person name="Zheng S."/>
            <person name="Li Y."/>
            <person name="Yu Y."/>
            <person name="Du H."/>
            <person name="Qi M."/>
            <person name="Li Y."/>
            <person name="Yu H."/>
            <person name="Cui Y."/>
            <person name="Wang N."/>
            <person name="Chen C."/>
            <person name="Wu H."/>
            <person name="Zhao Y."/>
            <person name="Zhang J."/>
            <person name="Li Y."/>
            <person name="Zhou W."/>
            <person name="Zhang B."/>
            <person name="Hu W."/>
            <person name="Eijk M."/>
            <person name="Tang J."/>
            <person name="Witsenboer H."/>
            <person name="Zhao S."/>
            <person name="Li Z."/>
            <person name="Zhang A."/>
            <person name="Wang D."/>
            <person name="Liang C."/>
        </authorList>
    </citation>
    <scope>NUCLEOTIDE SEQUENCE [LARGE SCALE GENOMIC DNA]</scope>
    <source>
        <strain evidence="1">cv. G1812</strain>
    </source>
</reference>
<name>A0A8R7PMD4_TRIUA</name>
<keyword evidence="2" id="KW-1185">Reference proteome</keyword>
<protein>
    <submittedName>
        <fullName evidence="1">Uncharacterized protein</fullName>
    </submittedName>
</protein>
<accession>A0A8R7PMD4</accession>
<reference evidence="2" key="1">
    <citation type="journal article" date="2013" name="Nature">
        <title>Draft genome of the wheat A-genome progenitor Triticum urartu.</title>
        <authorList>
            <person name="Ling H.Q."/>
            <person name="Zhao S."/>
            <person name="Liu D."/>
            <person name="Wang J."/>
            <person name="Sun H."/>
            <person name="Zhang C."/>
            <person name="Fan H."/>
            <person name="Li D."/>
            <person name="Dong L."/>
            <person name="Tao Y."/>
            <person name="Gao C."/>
            <person name="Wu H."/>
            <person name="Li Y."/>
            <person name="Cui Y."/>
            <person name="Guo X."/>
            <person name="Zheng S."/>
            <person name="Wang B."/>
            <person name="Yu K."/>
            <person name="Liang Q."/>
            <person name="Yang W."/>
            <person name="Lou X."/>
            <person name="Chen J."/>
            <person name="Feng M."/>
            <person name="Jian J."/>
            <person name="Zhang X."/>
            <person name="Luo G."/>
            <person name="Jiang Y."/>
            <person name="Liu J."/>
            <person name="Wang Z."/>
            <person name="Sha Y."/>
            <person name="Zhang B."/>
            <person name="Wu H."/>
            <person name="Tang D."/>
            <person name="Shen Q."/>
            <person name="Xue P."/>
            <person name="Zou S."/>
            <person name="Wang X."/>
            <person name="Liu X."/>
            <person name="Wang F."/>
            <person name="Yang Y."/>
            <person name="An X."/>
            <person name="Dong Z."/>
            <person name="Zhang K."/>
            <person name="Zhang X."/>
            <person name="Luo M.C."/>
            <person name="Dvorak J."/>
            <person name="Tong Y."/>
            <person name="Wang J."/>
            <person name="Yang H."/>
            <person name="Li Z."/>
            <person name="Wang D."/>
            <person name="Zhang A."/>
            <person name="Wang J."/>
        </authorList>
    </citation>
    <scope>NUCLEOTIDE SEQUENCE</scope>
    <source>
        <strain evidence="2">cv. G1812</strain>
    </source>
</reference>
<evidence type="ECO:0000313" key="1">
    <source>
        <dbReference type="EnsemblPlants" id="TuG1812G0300000542.01.T02"/>
    </source>
</evidence>
<organism evidence="1 2">
    <name type="scientific">Triticum urartu</name>
    <name type="common">Red wild einkorn</name>
    <name type="synonym">Crithodium urartu</name>
    <dbReference type="NCBI Taxonomy" id="4572"/>
    <lineage>
        <taxon>Eukaryota</taxon>
        <taxon>Viridiplantae</taxon>
        <taxon>Streptophyta</taxon>
        <taxon>Embryophyta</taxon>
        <taxon>Tracheophyta</taxon>
        <taxon>Spermatophyta</taxon>
        <taxon>Magnoliopsida</taxon>
        <taxon>Liliopsida</taxon>
        <taxon>Poales</taxon>
        <taxon>Poaceae</taxon>
        <taxon>BOP clade</taxon>
        <taxon>Pooideae</taxon>
        <taxon>Triticodae</taxon>
        <taxon>Triticeae</taxon>
        <taxon>Triticinae</taxon>
        <taxon>Triticum</taxon>
    </lineage>
</organism>
<evidence type="ECO:0000313" key="2">
    <source>
        <dbReference type="Proteomes" id="UP000015106"/>
    </source>
</evidence>
<dbReference type="EnsemblPlants" id="TuG1812G0300000542.01.T02">
    <property type="protein sequence ID" value="TuG1812G0300000542.01.T02"/>
    <property type="gene ID" value="TuG1812G0300000542.01"/>
</dbReference>
<proteinExistence type="predicted"/>
<reference evidence="1" key="3">
    <citation type="submission" date="2022-06" db="UniProtKB">
        <authorList>
            <consortium name="EnsemblPlants"/>
        </authorList>
    </citation>
    <scope>IDENTIFICATION</scope>
</reference>